<organism evidence="1 2">
    <name type="scientific">Ancylostoma ceylanicum</name>
    <dbReference type="NCBI Taxonomy" id="53326"/>
    <lineage>
        <taxon>Eukaryota</taxon>
        <taxon>Metazoa</taxon>
        <taxon>Ecdysozoa</taxon>
        <taxon>Nematoda</taxon>
        <taxon>Chromadorea</taxon>
        <taxon>Rhabditida</taxon>
        <taxon>Rhabditina</taxon>
        <taxon>Rhabditomorpha</taxon>
        <taxon>Strongyloidea</taxon>
        <taxon>Ancylostomatidae</taxon>
        <taxon>Ancylostomatinae</taxon>
        <taxon>Ancylostoma</taxon>
    </lineage>
</organism>
<dbReference type="Proteomes" id="UP000024635">
    <property type="component" value="Unassembled WGS sequence"/>
</dbReference>
<protein>
    <submittedName>
        <fullName evidence="1">Uncharacterized protein</fullName>
    </submittedName>
</protein>
<dbReference type="EMBL" id="JARK01000044">
    <property type="protein sequence ID" value="EYC44965.1"/>
    <property type="molecule type" value="Genomic_DNA"/>
</dbReference>
<evidence type="ECO:0000313" key="2">
    <source>
        <dbReference type="Proteomes" id="UP000024635"/>
    </source>
</evidence>
<keyword evidence="2" id="KW-1185">Reference proteome</keyword>
<name>A0A016WZ74_9BILA</name>
<evidence type="ECO:0000313" key="1">
    <source>
        <dbReference type="EMBL" id="EYC44965.1"/>
    </source>
</evidence>
<comment type="caution">
    <text evidence="1">The sequence shown here is derived from an EMBL/GenBank/DDBJ whole genome shotgun (WGS) entry which is preliminary data.</text>
</comment>
<reference evidence="2" key="1">
    <citation type="journal article" date="2015" name="Nat. Genet.">
        <title>The genome and transcriptome of the zoonotic hookworm Ancylostoma ceylanicum identify infection-specific gene families.</title>
        <authorList>
            <person name="Schwarz E.M."/>
            <person name="Hu Y."/>
            <person name="Antoshechkin I."/>
            <person name="Miller M.M."/>
            <person name="Sternberg P.W."/>
            <person name="Aroian R.V."/>
        </authorList>
    </citation>
    <scope>NUCLEOTIDE SEQUENCE</scope>
    <source>
        <strain evidence="2">HY135</strain>
    </source>
</reference>
<gene>
    <name evidence="1" type="primary">Acey_s0444.g1568</name>
    <name evidence="1" type="ORF">Y032_0444g1568</name>
</gene>
<sequence length="226" mass="25271">MKRQVHMVHLRFYLDAILLRGQETGDVSVLPFASQGLCSIFTEGNEIQKTVGTAYKLDSQLLSPSCPRRVKIGDHVTFPNYQAPTTGPVSCADSASTPTTTISMYRKGGIYLYTNNPIPTLPSGSVVARRITLARDPQSRCKPLPVFTRANHRRLFLGSVFNVTGYYFMNGYAFADYCLCDDGACCGITALKEATSNSQYLYKYDFDGWSPTEVDQPFFVKSYWMK</sequence>
<dbReference type="AlphaFoldDB" id="A0A016WZ74"/>
<accession>A0A016WZ74</accession>
<proteinExistence type="predicted"/>